<dbReference type="PRINTS" id="PR00984">
    <property type="entry name" value="TRNASYNTHILE"/>
</dbReference>
<reference evidence="19" key="1">
    <citation type="submission" date="2017-09" db="EMBL/GenBank/DDBJ databases">
        <title>Depth-based differentiation of microbial function through sediment-hosted aquifers and enrichment of novel symbionts in the deep terrestrial subsurface.</title>
        <authorList>
            <person name="Probst A.J."/>
            <person name="Ladd B."/>
            <person name="Jarett J.K."/>
            <person name="Geller-Mcgrath D.E."/>
            <person name="Sieber C.M.K."/>
            <person name="Emerson J.B."/>
            <person name="Anantharaman K."/>
            <person name="Thomas B.C."/>
            <person name="Malmstrom R."/>
            <person name="Stieglmeier M."/>
            <person name="Klingl A."/>
            <person name="Woyke T."/>
            <person name="Ryan C.M."/>
            <person name="Banfield J.F."/>
        </authorList>
    </citation>
    <scope>NUCLEOTIDE SEQUENCE [LARGE SCALE GENOMIC DNA]</scope>
</reference>
<dbReference type="PANTHER" id="PTHR42780:SF1">
    <property type="entry name" value="ISOLEUCINE--TRNA LIGASE, CYTOPLASMIC"/>
    <property type="match status" value="1"/>
</dbReference>
<dbReference type="InterPro" id="IPR023586">
    <property type="entry name" value="Ile-tRNA-ligase_type2"/>
</dbReference>
<sequence length="613" mass="72103">MEINFSKIEEKILKFWQKNKIFEKSISQRKEKFVFYEGPPYANGKPGIHHLLARAFKDIILRYKTMRGFKVERRAGWDTHGLPTEIAAERVLKIKNKKDIEKIGIEKFIEECKKNIFLYKKEWEKFTERIGYWLDLKNAYITCTNDYIETLWWIIKQFYKKNFLYQSERIVPWCPRCQTSLSSHELAQGYKKIKEPAIFIKCQIPNAKSQIPTYLLVWTTTPWTLPGNVAIAVNPEFDYVKLKVKDEYLILARGRITACDIKGEIIEEFKGEKLIGLNYEPLYPFANKANLNLYKVIAGDFVSLEEGTGLVHIAPAFGEEDLAAFKSSRCGGQIPITVDEEGKMKTPAAPWDKMFVKDADSLILSNLKERNLLFKEELYEHDYPFCWRCETPLIYLLHSSWFVKTSKVKNQLIKNNQKINWIPDYLKFGRFGKWLEEVKDWNFSRERYWGTPLPIWQCEKCKNIEVIGGRNDLKKQRFSNNSYFLMRHGQAETNVKQIVSSNTKKYSLTVKGKKEAKETIKLLKKKSIDLILSSPIERAKQTAEIIGKILGIKPRYFNELSEIKFGIFENKPIKEYQDFFKDFKEKFKKAPKGGENRLTVKKRVYNFLKRIDK</sequence>
<evidence type="ECO:0000313" key="18">
    <source>
        <dbReference type="EMBL" id="PIU47087.1"/>
    </source>
</evidence>
<keyword evidence="6" id="KW-0963">Cytoplasm</keyword>
<feature type="binding site" evidence="16">
    <location>
        <position position="538"/>
    </location>
    <ligand>
        <name>substrate</name>
    </ligand>
</feature>
<evidence type="ECO:0000259" key="17">
    <source>
        <dbReference type="Pfam" id="PF00133"/>
    </source>
</evidence>
<proteinExistence type="inferred from homology"/>
<dbReference type="GO" id="GO:0004822">
    <property type="term" value="F:isoleucine-tRNA ligase activity"/>
    <property type="evidence" value="ECO:0007669"/>
    <property type="project" value="UniProtKB-EC"/>
</dbReference>
<dbReference type="EC" id="6.1.1.5" evidence="5"/>
<dbReference type="SUPFAM" id="SSF53254">
    <property type="entry name" value="Phosphoglycerate mutase-like"/>
    <property type="match status" value="1"/>
</dbReference>
<comment type="caution">
    <text evidence="18">The sequence shown here is derived from an EMBL/GenBank/DDBJ whole genome shotgun (WGS) entry which is preliminary data.</text>
</comment>
<dbReference type="Gene3D" id="3.40.50.620">
    <property type="entry name" value="HUPs"/>
    <property type="match status" value="1"/>
</dbReference>
<evidence type="ECO:0000256" key="11">
    <source>
        <dbReference type="ARBA" id="ARBA00022840"/>
    </source>
</evidence>
<dbReference type="FunFam" id="3.40.50.620:FF:000063">
    <property type="entry name" value="Isoleucine--tRNA ligase"/>
    <property type="match status" value="1"/>
</dbReference>
<keyword evidence="8" id="KW-0479">Metal-binding</keyword>
<comment type="function">
    <text evidence="14">Catalyzes the attachment of isoleucine to tRNA(Ile). As IleRS can inadvertently accommodate and process structurally similar amino acids such as valine, to avoid such errors it has two additional distinct tRNA(Ile)-dependent editing activities. One activity is designated as 'pretransfer' editing and involves the hydrolysis of activated Val-AMP. The other activity is designated 'posttransfer' editing and involves deacylation of mischarged Val-tRNA(Ile).</text>
</comment>
<accession>A0A2M6Z443</accession>
<dbReference type="Gene3D" id="3.90.740.10">
    <property type="entry name" value="Valyl/Leucyl/Isoleucyl-tRNA synthetase, editing domain"/>
    <property type="match status" value="1"/>
</dbReference>
<keyword evidence="12" id="KW-0648">Protein biosynthesis</keyword>
<evidence type="ECO:0000313" key="19">
    <source>
        <dbReference type="Proteomes" id="UP000228777"/>
    </source>
</evidence>
<evidence type="ECO:0000256" key="2">
    <source>
        <dbReference type="ARBA" id="ARBA00004496"/>
    </source>
</evidence>
<dbReference type="InterPro" id="IPR002300">
    <property type="entry name" value="aa-tRNA-synth_Ia"/>
</dbReference>
<dbReference type="GO" id="GO:0046872">
    <property type="term" value="F:metal ion binding"/>
    <property type="evidence" value="ECO:0007669"/>
    <property type="project" value="UniProtKB-KW"/>
</dbReference>
<dbReference type="InterPro" id="IPR002301">
    <property type="entry name" value="Ile-tRNA-ligase"/>
</dbReference>
<comment type="cofactor">
    <cofactor evidence="1">
        <name>Zn(2+)</name>
        <dbReference type="ChEBI" id="CHEBI:29105"/>
    </cofactor>
</comment>
<evidence type="ECO:0000256" key="3">
    <source>
        <dbReference type="ARBA" id="ARBA00007078"/>
    </source>
</evidence>
<dbReference type="CDD" id="cd07067">
    <property type="entry name" value="HP_PGM_like"/>
    <property type="match status" value="1"/>
</dbReference>
<dbReference type="GO" id="GO:0005737">
    <property type="term" value="C:cytoplasm"/>
    <property type="evidence" value="ECO:0007669"/>
    <property type="project" value="UniProtKB-SubCell"/>
</dbReference>
<dbReference type="SUPFAM" id="SSF52374">
    <property type="entry name" value="Nucleotidylyl transferase"/>
    <property type="match status" value="1"/>
</dbReference>
<evidence type="ECO:0000256" key="7">
    <source>
        <dbReference type="ARBA" id="ARBA00022598"/>
    </source>
</evidence>
<dbReference type="InterPro" id="IPR009008">
    <property type="entry name" value="Val/Leu/Ile-tRNA-synth_edit"/>
</dbReference>
<keyword evidence="9" id="KW-0547">Nucleotide-binding</keyword>
<keyword evidence="10" id="KW-0862">Zinc</keyword>
<protein>
    <recommendedName>
        <fullName evidence="5">isoleucine--tRNA ligase</fullName>
        <ecNumber evidence="5">6.1.1.5</ecNumber>
    </recommendedName>
</protein>
<evidence type="ECO:0000256" key="13">
    <source>
        <dbReference type="ARBA" id="ARBA00023146"/>
    </source>
</evidence>
<evidence type="ECO:0000256" key="15">
    <source>
        <dbReference type="ARBA" id="ARBA00048359"/>
    </source>
</evidence>
<dbReference type="GO" id="GO:0006428">
    <property type="term" value="P:isoleucyl-tRNA aminoacylation"/>
    <property type="evidence" value="ECO:0007669"/>
    <property type="project" value="InterPro"/>
</dbReference>
<dbReference type="SUPFAM" id="SSF50677">
    <property type="entry name" value="ValRS/IleRS/LeuRS editing domain"/>
    <property type="match status" value="1"/>
</dbReference>
<comment type="catalytic activity">
    <reaction evidence="15">
        <text>tRNA(Ile) + L-isoleucine + ATP = L-isoleucyl-tRNA(Ile) + AMP + diphosphate</text>
        <dbReference type="Rhea" id="RHEA:11060"/>
        <dbReference type="Rhea" id="RHEA-COMP:9666"/>
        <dbReference type="Rhea" id="RHEA-COMP:9695"/>
        <dbReference type="ChEBI" id="CHEBI:30616"/>
        <dbReference type="ChEBI" id="CHEBI:33019"/>
        <dbReference type="ChEBI" id="CHEBI:58045"/>
        <dbReference type="ChEBI" id="CHEBI:78442"/>
        <dbReference type="ChEBI" id="CHEBI:78528"/>
        <dbReference type="ChEBI" id="CHEBI:456215"/>
        <dbReference type="EC" id="6.1.1.5"/>
    </reaction>
</comment>
<comment type="similarity">
    <text evidence="3">Belongs to the class-I aminoacyl-tRNA synthetase family. IleS type 2 subfamily.</text>
</comment>
<evidence type="ECO:0000256" key="1">
    <source>
        <dbReference type="ARBA" id="ARBA00001947"/>
    </source>
</evidence>
<dbReference type="EMBL" id="PEWP01000015">
    <property type="protein sequence ID" value="PIU47087.1"/>
    <property type="molecule type" value="Genomic_DNA"/>
</dbReference>
<gene>
    <name evidence="18" type="ORF">COS93_00725</name>
</gene>
<evidence type="ECO:0000256" key="6">
    <source>
        <dbReference type="ARBA" id="ARBA00022490"/>
    </source>
</evidence>
<name>A0A2M6Z443_9BACT</name>
<keyword evidence="7 18" id="KW-0436">Ligase</keyword>
<dbReference type="AlphaFoldDB" id="A0A2M6Z443"/>
<dbReference type="InterPro" id="IPR014729">
    <property type="entry name" value="Rossmann-like_a/b/a_fold"/>
</dbReference>
<feature type="non-terminal residue" evidence="18">
    <location>
        <position position="613"/>
    </location>
</feature>
<dbReference type="PANTHER" id="PTHR42780">
    <property type="entry name" value="SOLEUCYL-TRNA SYNTHETASE"/>
    <property type="match status" value="1"/>
</dbReference>
<dbReference type="InterPro" id="IPR013078">
    <property type="entry name" value="His_Pase_superF_clade-1"/>
</dbReference>
<comment type="subcellular location">
    <subcellularLocation>
        <location evidence="2">Cytoplasm</location>
    </subcellularLocation>
</comment>
<evidence type="ECO:0000256" key="4">
    <source>
        <dbReference type="ARBA" id="ARBA00011245"/>
    </source>
</evidence>
<keyword evidence="13" id="KW-0030">Aminoacyl-tRNA synthetase</keyword>
<keyword evidence="11" id="KW-0067">ATP-binding</keyword>
<evidence type="ECO:0000256" key="10">
    <source>
        <dbReference type="ARBA" id="ARBA00022833"/>
    </source>
</evidence>
<organism evidence="18 19">
    <name type="scientific">bacterium (Candidatus Gribaldobacteria) CG07_land_8_20_14_0_80_33_18</name>
    <dbReference type="NCBI Taxonomy" id="2014272"/>
    <lineage>
        <taxon>Bacteria</taxon>
        <taxon>Candidatus Gribaldobacteria</taxon>
    </lineage>
</organism>
<dbReference type="InterPro" id="IPR029033">
    <property type="entry name" value="His_PPase_superfam"/>
</dbReference>
<feature type="domain" description="Aminoacyl-tRNA synthetase class Ia" evidence="17">
    <location>
        <begin position="11"/>
        <end position="494"/>
    </location>
</feature>
<dbReference type="GO" id="GO:0002161">
    <property type="term" value="F:aminoacyl-tRNA deacylase activity"/>
    <property type="evidence" value="ECO:0007669"/>
    <property type="project" value="InterPro"/>
</dbReference>
<dbReference type="Proteomes" id="UP000228777">
    <property type="component" value="Unassembled WGS sequence"/>
</dbReference>
<evidence type="ECO:0000256" key="9">
    <source>
        <dbReference type="ARBA" id="ARBA00022741"/>
    </source>
</evidence>
<evidence type="ECO:0000256" key="5">
    <source>
        <dbReference type="ARBA" id="ARBA00013165"/>
    </source>
</evidence>
<comment type="subunit">
    <text evidence="4">Monomer.</text>
</comment>
<evidence type="ECO:0000256" key="16">
    <source>
        <dbReference type="PIRSR" id="PIRSR613078-2"/>
    </source>
</evidence>
<dbReference type="Gene3D" id="3.40.50.1240">
    <property type="entry name" value="Phosphoglycerate mutase-like"/>
    <property type="match status" value="1"/>
</dbReference>
<dbReference type="GO" id="GO:0005524">
    <property type="term" value="F:ATP binding"/>
    <property type="evidence" value="ECO:0007669"/>
    <property type="project" value="UniProtKB-KW"/>
</dbReference>
<evidence type="ECO:0000256" key="14">
    <source>
        <dbReference type="ARBA" id="ARBA00025217"/>
    </source>
</evidence>
<dbReference type="Pfam" id="PF00133">
    <property type="entry name" value="tRNA-synt_1"/>
    <property type="match status" value="1"/>
</dbReference>
<feature type="binding site" evidence="16">
    <location>
        <begin position="487"/>
        <end position="494"/>
    </location>
    <ligand>
        <name>substrate</name>
    </ligand>
</feature>
<evidence type="ECO:0000256" key="12">
    <source>
        <dbReference type="ARBA" id="ARBA00022917"/>
    </source>
</evidence>
<evidence type="ECO:0000256" key="8">
    <source>
        <dbReference type="ARBA" id="ARBA00022723"/>
    </source>
</evidence>